<organism evidence="1 2">
    <name type="scientific">Boeremia exigua</name>
    <dbReference type="NCBI Taxonomy" id="749465"/>
    <lineage>
        <taxon>Eukaryota</taxon>
        <taxon>Fungi</taxon>
        <taxon>Dikarya</taxon>
        <taxon>Ascomycota</taxon>
        <taxon>Pezizomycotina</taxon>
        <taxon>Dothideomycetes</taxon>
        <taxon>Pleosporomycetidae</taxon>
        <taxon>Pleosporales</taxon>
        <taxon>Pleosporineae</taxon>
        <taxon>Didymellaceae</taxon>
        <taxon>Boeremia</taxon>
    </lineage>
</organism>
<evidence type="ECO:0000313" key="2">
    <source>
        <dbReference type="Proteomes" id="UP001153331"/>
    </source>
</evidence>
<sequence length="436" mass="44355">MADESDGPIETVVEPDADSAVEDIPVSLATLVDVRGPDAVPLLAIEEEDAVAVKVENPAFVDIVVSTAPLLLVVGSPSDMVKASLDTVGTELATVEELPGGAIDEGIGAKVGSVMLGAILLMIVIVCPFDRVVVVVTTDAVGTSNAEDNVSVRRDKLVDTSVMGLVCPPELVLVVANMSELVAVNTPEPEGGEMAGGIVEDAGFSGMVELWLTERRLSGSVVVSTTELLETGDRPSPGKELVGDPLNKIVDVLVNNVVCPPDTTLVITNTVLEIVVTGCSEDAVVVEVLDWSSAGPVILVRLSGVCPTCEDIGGMAVFEMRAVLVEAETGLESPVETPGVGDGLGGCTVTVLVVTDTPGDGFGKLEDPKVESIVEGRVIVDIITPSPESKVVVSTVSKLGGIGVDGAGAEVPGGIIVAGSVIADEAPGAGTEGRVT</sequence>
<keyword evidence="2" id="KW-1185">Reference proteome</keyword>
<dbReference type="Proteomes" id="UP001153331">
    <property type="component" value="Unassembled WGS sequence"/>
</dbReference>
<evidence type="ECO:0000313" key="1">
    <source>
        <dbReference type="EMBL" id="KAJ8111882.1"/>
    </source>
</evidence>
<protein>
    <submittedName>
        <fullName evidence="1">Uncharacterized protein</fullName>
    </submittedName>
</protein>
<proteinExistence type="predicted"/>
<accession>A0ACC2I9T2</accession>
<dbReference type="EMBL" id="JAPHNI010000368">
    <property type="protein sequence ID" value="KAJ8111882.1"/>
    <property type="molecule type" value="Genomic_DNA"/>
</dbReference>
<name>A0ACC2I9T2_9PLEO</name>
<gene>
    <name evidence="1" type="ORF">OPT61_g5620</name>
</gene>
<reference evidence="1" key="1">
    <citation type="submission" date="2022-11" db="EMBL/GenBank/DDBJ databases">
        <title>Genome Sequence of Boeremia exigua.</title>
        <authorList>
            <person name="Buettner E."/>
        </authorList>
    </citation>
    <scope>NUCLEOTIDE SEQUENCE</scope>
    <source>
        <strain evidence="1">CU02</strain>
    </source>
</reference>
<comment type="caution">
    <text evidence="1">The sequence shown here is derived from an EMBL/GenBank/DDBJ whole genome shotgun (WGS) entry which is preliminary data.</text>
</comment>